<keyword evidence="3" id="KW-1185">Reference proteome</keyword>
<reference evidence="2 3" key="1">
    <citation type="submission" date="2020-04" db="EMBL/GenBank/DDBJ databases">
        <title>Perkinsus olseni comparative genomics.</title>
        <authorList>
            <person name="Bogema D.R."/>
        </authorList>
    </citation>
    <scope>NUCLEOTIDE SEQUENCE [LARGE SCALE GENOMIC DNA]</scope>
    <source>
        <strain evidence="2 3">ATCC PRA-207</strain>
    </source>
</reference>
<organism evidence="2 3">
    <name type="scientific">Perkinsus olseni</name>
    <name type="common">Perkinsus atlanticus</name>
    <dbReference type="NCBI Taxonomy" id="32597"/>
    <lineage>
        <taxon>Eukaryota</taxon>
        <taxon>Sar</taxon>
        <taxon>Alveolata</taxon>
        <taxon>Perkinsozoa</taxon>
        <taxon>Perkinsea</taxon>
        <taxon>Perkinsida</taxon>
        <taxon>Perkinsidae</taxon>
        <taxon>Perkinsus</taxon>
    </lineage>
</organism>
<sequence length="122" mass="13455">MVVALARWHVLFSRSITLFRVQFAALLRGSQLTRDALRHVRVAGKLSPAERARAVHAVMRLKMFSGGVANEAYNLRGDHEMAGPSDLEDRSSTVDGPSTMGGAAEPEIGEYLRRVYSNFIVI</sequence>
<comment type="caution">
    <text evidence="2">The sequence shown here is derived from an EMBL/GenBank/DDBJ whole genome shotgun (WGS) entry which is preliminary data.</text>
</comment>
<dbReference type="EMBL" id="JABANO010027572">
    <property type="protein sequence ID" value="KAF4716614.1"/>
    <property type="molecule type" value="Genomic_DNA"/>
</dbReference>
<feature type="region of interest" description="Disordered" evidence="1">
    <location>
        <begin position="79"/>
        <end position="104"/>
    </location>
</feature>
<dbReference type="Proteomes" id="UP000553632">
    <property type="component" value="Unassembled WGS sequence"/>
</dbReference>
<gene>
    <name evidence="2" type="ORF">FOZ63_026393</name>
</gene>
<accession>A0A7J6R7G1</accession>
<evidence type="ECO:0000313" key="3">
    <source>
        <dbReference type="Proteomes" id="UP000553632"/>
    </source>
</evidence>
<proteinExistence type="predicted"/>
<evidence type="ECO:0000313" key="2">
    <source>
        <dbReference type="EMBL" id="KAF4716614.1"/>
    </source>
</evidence>
<protein>
    <submittedName>
        <fullName evidence="2">Uncharacterized protein</fullName>
    </submittedName>
</protein>
<feature type="compositionally biased region" description="Basic and acidic residues" evidence="1">
    <location>
        <begin position="79"/>
        <end position="92"/>
    </location>
</feature>
<name>A0A7J6R7G1_PEROL</name>
<evidence type="ECO:0000256" key="1">
    <source>
        <dbReference type="SAM" id="MobiDB-lite"/>
    </source>
</evidence>
<dbReference type="AlphaFoldDB" id="A0A7J6R7G1"/>